<evidence type="ECO:0000313" key="2">
    <source>
        <dbReference type="EMBL" id="KAG7088734.1"/>
    </source>
</evidence>
<organism evidence="2 3">
    <name type="scientific">Marasmius oreades</name>
    <name type="common">fairy-ring Marasmius</name>
    <dbReference type="NCBI Taxonomy" id="181124"/>
    <lineage>
        <taxon>Eukaryota</taxon>
        <taxon>Fungi</taxon>
        <taxon>Dikarya</taxon>
        <taxon>Basidiomycota</taxon>
        <taxon>Agaricomycotina</taxon>
        <taxon>Agaricomycetes</taxon>
        <taxon>Agaricomycetidae</taxon>
        <taxon>Agaricales</taxon>
        <taxon>Marasmiineae</taxon>
        <taxon>Marasmiaceae</taxon>
        <taxon>Marasmius</taxon>
    </lineage>
</organism>
<evidence type="ECO:0000256" key="1">
    <source>
        <dbReference type="SAM" id="Coils"/>
    </source>
</evidence>
<proteinExistence type="predicted"/>
<gene>
    <name evidence="2" type="ORF">E1B28_012702</name>
</gene>
<dbReference type="KEGG" id="more:E1B28_012702"/>
<dbReference type="GeneID" id="66081777"/>
<feature type="coiled-coil region" evidence="1">
    <location>
        <begin position="25"/>
        <end position="52"/>
    </location>
</feature>
<protein>
    <submittedName>
        <fullName evidence="2">Uncharacterized protein</fullName>
    </submittedName>
</protein>
<sequence length="173" mass="20324">MPRPRIYFTKEQQKLANSIKCKKSYEKHKEIRKEERQRKAQLKQKNKAYKRIKKKGKSEKGVREMVITTSDAGVVQTSLIAMCILSKSWQTFTDFTKKIRALWLFAEDIYHTYLNSSTDRLSLSLIQDKQYYLSECVASLQEDWDTLYQTAGACQELEDIKIMKTEVSLTLSY</sequence>
<reference evidence="2" key="1">
    <citation type="journal article" date="2021" name="Genome Biol. Evol.">
        <title>The assembled and annotated genome of the fairy-ring fungus Marasmius oreades.</title>
        <authorList>
            <person name="Hiltunen M."/>
            <person name="Ament-Velasquez S.L."/>
            <person name="Johannesson H."/>
        </authorList>
    </citation>
    <scope>NUCLEOTIDE SEQUENCE</scope>
    <source>
        <strain evidence="2">03SP1</strain>
    </source>
</reference>
<dbReference type="Proteomes" id="UP001049176">
    <property type="component" value="Chromosome 8"/>
</dbReference>
<name>A0A9P7RS49_9AGAR</name>
<accession>A0A9P7RS49</accession>
<keyword evidence="1" id="KW-0175">Coiled coil</keyword>
<comment type="caution">
    <text evidence="2">The sequence shown here is derived from an EMBL/GenBank/DDBJ whole genome shotgun (WGS) entry which is preliminary data.</text>
</comment>
<keyword evidence="3" id="KW-1185">Reference proteome</keyword>
<dbReference type="RefSeq" id="XP_043005205.1">
    <property type="nucleotide sequence ID" value="XM_043157837.1"/>
</dbReference>
<evidence type="ECO:0000313" key="3">
    <source>
        <dbReference type="Proteomes" id="UP001049176"/>
    </source>
</evidence>
<dbReference type="EMBL" id="CM032188">
    <property type="protein sequence ID" value="KAG7088734.1"/>
    <property type="molecule type" value="Genomic_DNA"/>
</dbReference>
<dbReference type="AlphaFoldDB" id="A0A9P7RS49"/>